<dbReference type="InterPro" id="IPR006076">
    <property type="entry name" value="FAD-dep_OxRdtase"/>
</dbReference>
<dbReference type="Gene3D" id="3.50.50.60">
    <property type="entry name" value="FAD/NAD(P)-binding domain"/>
    <property type="match status" value="1"/>
</dbReference>
<feature type="region of interest" description="Disordered" evidence="14">
    <location>
        <begin position="268"/>
        <end position="293"/>
    </location>
</feature>
<feature type="domain" description="SPX" evidence="16">
    <location>
        <begin position="1"/>
        <end position="161"/>
    </location>
</feature>
<dbReference type="SUPFAM" id="SSF54373">
    <property type="entry name" value="FAD-linked reductases, C-terminal domain"/>
    <property type="match status" value="1"/>
</dbReference>
<evidence type="ECO:0000256" key="1">
    <source>
        <dbReference type="ARBA" id="ARBA00001974"/>
    </source>
</evidence>
<evidence type="ECO:0000256" key="9">
    <source>
        <dbReference type="ARBA" id="ARBA00022837"/>
    </source>
</evidence>
<dbReference type="PROSITE" id="PS00978">
    <property type="entry name" value="FAD_G3PDH_2"/>
    <property type="match status" value="1"/>
</dbReference>
<evidence type="ECO:0000256" key="7">
    <source>
        <dbReference type="ARBA" id="ARBA00022737"/>
    </source>
</evidence>
<dbReference type="InterPro" id="IPR004331">
    <property type="entry name" value="SPX_dom"/>
</dbReference>
<keyword evidence="8" id="KW-0274">FAD</keyword>
<evidence type="ECO:0000256" key="5">
    <source>
        <dbReference type="ARBA" id="ARBA00022630"/>
    </source>
</evidence>
<dbReference type="InterPro" id="IPR036188">
    <property type="entry name" value="FAD/NAD-bd_sf"/>
</dbReference>
<dbReference type="PROSITE" id="PS00977">
    <property type="entry name" value="FAD_G3PDH_1"/>
    <property type="match status" value="1"/>
</dbReference>
<comment type="caution">
    <text evidence="17">The sequence shown here is derived from an EMBL/GenBank/DDBJ whole genome shotgun (WGS) entry which is preliminary data.</text>
</comment>
<sequence>MKYGETLRQRSTPEWAHYNLDYDYLKDQIKHQTTSGTSKALSVPGQGGASEKAFGGTFYRDLKAQHDRVNLFIRSKSGEIERRLEHIHKILERLQSKRALGDQMPASVIEKYAKIDADVNKAGEEIRSLSRFQVAQRTGFRKILKKYRRWTRDQELERRFRSEVTSSPASFYQLDLGYLLDQYIDILGALRAPLGASGTPEPPNGATRLSPTVRIAQTCQDGRELDFDVALSMIPLGSRGNKATFWIHPDHVLEAEVLLLQHMRLVSAHSPPTTRGSPQATPNRRKSSATGDRFLGSEDAVGLLVLDHPESFAIKQNASSLGLGEDTAGTVQIKAAGNARWTSSGDAALVLDSENPSGNLLTTKLERKQLPGLLDASVSLKQFEPSKSQHRDDPHSSSETEASIQIARRWLESHHKVSPIVGICSKRTRFMGLHNNNAGGMWATLDRDVFMKKAMHKDIGTEEWLSTSRAGSISFPHAILEIRKEGAHSLALIQTLDRSHLGARFLLTSTSSVDMLQTERDVCAYLDIRKLPPTQRRQHRKSTRATTPSHYSPPGTSDTSTGGQTALSSPRPGDTPATSGPEFVDEAPPLRAFRKKRKPTVTSEHPNPEPQRYWNEYDDPEDADEGYYIYIDPDAEVKFPGQELFESCARKVRRLFGIKEELDGEESISSGESSDDETPANSTVNAGSGYGTFKAVQDKSTARSGGYFSGLFQKLRAVEHDEEAFVTLRRETARERRSLLREVELRQRKAETTKLYLYTTCLAMAGVINVLLGMMTLTSRKKERGVVDSVVLFGTLINLVLGVIAMISMHTLRERLGPSFPAFVINTGKSTFLIHLPAQTPTLPGKFSLHLITLRHAVLNTQSRPPPTYGEGGVFRPPNFPLLKSREEHIADLKRSAGVLSSAAGTVKKTFGWSSGAQSTVNEEEKGEDEAYDLLVIGGGATGSGIALDAATRGLKVALVERDDFSSGTSSKSTKLVHGGVRYLEKAVWNLDYNQYKLVVEALRERRYFLDTAPHLSQWLPIMIPIQKWWQAPYFWAGTKFYDFLAGSENIESSYFLTKSKALDAFPMLKKEDLFGALVYYDGAHNDSRMNVSIAVTAALYGATVVSHLEVTGLEKDANGKLNGARVKDCVDELNGKKPQEFSIKAKGIINATGPFTDSIRKLDEPTVEEIVAPSSGVHVILPGYFSPSNMGLIDPSTSDGRVIFFLPWQGNTIAGTTDTATSVTKDPVAGEDEIDWILKEIRRYLQPDIKVRRGDVLAAWSGIRPLVRDPKAGKTEGLVRNHLVTTSPSGLMTCAGGKWTTYREMAEETVDHAIKEFGLQAKPLTNAPLVSGTQVRDEAPLDGTCQTHRVRLVGAHGYSKTLFINLVQHYGIETEIAKYLCTAYGDRAWTVASLSAPTEQRFPVRGKRISELYPYIDGEVRYCVRHEYAQTATDVIARRMRLAFLNAQAALEALPAVIDLMAEELKWDSKRKEVEWKNSVKYLGSMGLPKSKLSLSRKDVESGKVGKYLDEEYNLYARHDKPDEVLPSDSKYPKGHNPVIGDDSIPEGKANKN</sequence>
<comment type="cofactor">
    <cofactor evidence="1 13">
        <name>FAD</name>
        <dbReference type="ChEBI" id="CHEBI:57692"/>
    </cofactor>
</comment>
<keyword evidence="15" id="KW-1133">Transmembrane helix</keyword>
<comment type="subcellular location">
    <subcellularLocation>
        <location evidence="2">Mitochondrion</location>
    </subcellularLocation>
</comment>
<dbReference type="Gene3D" id="3.20.100.30">
    <property type="entry name" value="VTC, catalytic tunnel domain"/>
    <property type="match status" value="1"/>
</dbReference>
<dbReference type="GO" id="GO:0004368">
    <property type="term" value="F:glycerol-3-phosphate dehydrogenase (quinone) activity"/>
    <property type="evidence" value="ECO:0007669"/>
    <property type="project" value="UniProtKB-EC"/>
</dbReference>
<feature type="region of interest" description="Disordered" evidence="14">
    <location>
        <begin position="533"/>
        <end position="619"/>
    </location>
</feature>
<dbReference type="CDD" id="cd14474">
    <property type="entry name" value="SPX_YDR089W"/>
    <property type="match status" value="1"/>
</dbReference>
<evidence type="ECO:0000256" key="4">
    <source>
        <dbReference type="ARBA" id="ARBA00013029"/>
    </source>
</evidence>
<keyword evidence="12" id="KW-0496">Mitochondrion</keyword>
<evidence type="ECO:0000259" key="16">
    <source>
        <dbReference type="PROSITE" id="PS51382"/>
    </source>
</evidence>
<dbReference type="FunFam" id="3.30.9.10:FF:000001">
    <property type="entry name" value="Glycerol-3-phosphate dehydrogenase"/>
    <property type="match status" value="1"/>
</dbReference>
<dbReference type="PANTHER" id="PTHR11985">
    <property type="entry name" value="GLYCEROL-3-PHOSPHATE DEHYDROGENASE"/>
    <property type="match status" value="1"/>
</dbReference>
<dbReference type="EC" id="1.1.5.3" evidence="4 13"/>
<dbReference type="Pfam" id="PF16901">
    <property type="entry name" value="DAO_C"/>
    <property type="match status" value="1"/>
</dbReference>
<dbReference type="GO" id="GO:0046872">
    <property type="term" value="F:metal ion binding"/>
    <property type="evidence" value="ECO:0007669"/>
    <property type="project" value="UniProtKB-KW"/>
</dbReference>
<reference evidence="17 18" key="1">
    <citation type="submission" date="2021-02" db="EMBL/GenBank/DDBJ databases">
        <title>Genome assembly of Pseudopithomyces chartarum.</title>
        <authorList>
            <person name="Jauregui R."/>
            <person name="Singh J."/>
            <person name="Voisey C."/>
        </authorList>
    </citation>
    <scope>NUCLEOTIDE SEQUENCE [LARGE SCALE GENOMIC DNA]</scope>
    <source>
        <strain evidence="17 18">AGR01</strain>
    </source>
</reference>
<dbReference type="FunFam" id="1.10.8.870:FF:000001">
    <property type="entry name" value="Glycerol-3-phosphate dehydrogenase"/>
    <property type="match status" value="1"/>
</dbReference>
<name>A0AAN6M6X2_9PLEO</name>
<gene>
    <name evidence="17" type="ORF">GRF29_8g2004583</name>
</gene>
<dbReference type="Pfam" id="PF01266">
    <property type="entry name" value="DAO"/>
    <property type="match status" value="1"/>
</dbReference>
<keyword evidence="6" id="KW-0479">Metal-binding</keyword>
<dbReference type="SUPFAM" id="SSF51905">
    <property type="entry name" value="FAD/NAD(P)-binding domain"/>
    <property type="match status" value="1"/>
</dbReference>
<keyword evidence="5 13" id="KW-0285">Flavoprotein</keyword>
<keyword evidence="7" id="KW-0677">Repeat</keyword>
<dbReference type="PRINTS" id="PR01001">
    <property type="entry name" value="FADG3PDH"/>
</dbReference>
<keyword evidence="15" id="KW-0812">Transmembrane</keyword>
<proteinExistence type="inferred from homology"/>
<feature type="transmembrane region" description="Helical" evidence="15">
    <location>
        <begin position="790"/>
        <end position="809"/>
    </location>
</feature>
<feature type="compositionally biased region" description="Polar residues" evidence="14">
    <location>
        <begin position="544"/>
        <end position="568"/>
    </location>
</feature>
<protein>
    <recommendedName>
        <fullName evidence="4 13">Glycerol-3-phosphate dehydrogenase</fullName>
        <ecNumber evidence="4 13">1.1.5.3</ecNumber>
    </recommendedName>
</protein>
<evidence type="ECO:0000256" key="13">
    <source>
        <dbReference type="RuleBase" id="RU361217"/>
    </source>
</evidence>
<keyword evidence="10" id="KW-0809">Transit peptide</keyword>
<feature type="region of interest" description="Disordered" evidence="14">
    <location>
        <begin position="663"/>
        <end position="689"/>
    </location>
</feature>
<accession>A0AAN6M6X2</accession>
<comment type="similarity">
    <text evidence="3 13">Belongs to the FAD-dependent glycerol-3-phosphate dehydrogenase family.</text>
</comment>
<dbReference type="Proteomes" id="UP001280581">
    <property type="component" value="Unassembled WGS sequence"/>
</dbReference>
<dbReference type="PROSITE" id="PS51382">
    <property type="entry name" value="SPX"/>
    <property type="match status" value="1"/>
</dbReference>
<evidence type="ECO:0000256" key="10">
    <source>
        <dbReference type="ARBA" id="ARBA00022946"/>
    </source>
</evidence>
<feature type="transmembrane region" description="Helical" evidence="15">
    <location>
        <begin position="755"/>
        <end position="778"/>
    </location>
</feature>
<evidence type="ECO:0000256" key="6">
    <source>
        <dbReference type="ARBA" id="ARBA00022723"/>
    </source>
</evidence>
<dbReference type="PANTHER" id="PTHR11985:SF15">
    <property type="entry name" value="GLYCEROL-3-PHOSPHATE DEHYDROGENASE, MITOCHONDRIAL"/>
    <property type="match status" value="1"/>
</dbReference>
<feature type="compositionally biased region" description="Polar residues" evidence="14">
    <location>
        <begin position="270"/>
        <end position="282"/>
    </location>
</feature>
<evidence type="ECO:0000256" key="2">
    <source>
        <dbReference type="ARBA" id="ARBA00004173"/>
    </source>
</evidence>
<keyword evidence="11 13" id="KW-0560">Oxidoreductase</keyword>
<comment type="catalytic activity">
    <reaction evidence="13">
        <text>a quinone + sn-glycerol 3-phosphate = dihydroxyacetone phosphate + a quinol</text>
        <dbReference type="Rhea" id="RHEA:18977"/>
        <dbReference type="ChEBI" id="CHEBI:24646"/>
        <dbReference type="ChEBI" id="CHEBI:57597"/>
        <dbReference type="ChEBI" id="CHEBI:57642"/>
        <dbReference type="ChEBI" id="CHEBI:132124"/>
        <dbReference type="EC" id="1.1.5.3"/>
    </reaction>
</comment>
<dbReference type="Gene3D" id="1.10.8.870">
    <property type="entry name" value="Alpha-glycerophosphate oxidase, cap domain"/>
    <property type="match status" value="1"/>
</dbReference>
<dbReference type="Gene3D" id="3.30.9.10">
    <property type="entry name" value="D-Amino Acid Oxidase, subunit A, domain 2"/>
    <property type="match status" value="1"/>
</dbReference>
<dbReference type="GO" id="GO:0006072">
    <property type="term" value="P:glycerol-3-phosphate metabolic process"/>
    <property type="evidence" value="ECO:0007669"/>
    <property type="project" value="UniProtKB-UniRule"/>
</dbReference>
<dbReference type="InterPro" id="IPR000447">
    <property type="entry name" value="G3P_DH_FAD-dep"/>
</dbReference>
<evidence type="ECO:0000256" key="12">
    <source>
        <dbReference type="ARBA" id="ARBA00023128"/>
    </source>
</evidence>
<keyword evidence="15" id="KW-0472">Membrane</keyword>
<evidence type="ECO:0000313" key="17">
    <source>
        <dbReference type="EMBL" id="KAK3216072.1"/>
    </source>
</evidence>
<dbReference type="EMBL" id="WVTA01000002">
    <property type="protein sequence ID" value="KAK3216072.1"/>
    <property type="molecule type" value="Genomic_DNA"/>
</dbReference>
<feature type="region of interest" description="Disordered" evidence="14">
    <location>
        <begin position="1521"/>
        <end position="1554"/>
    </location>
</feature>
<dbReference type="GO" id="GO:0005739">
    <property type="term" value="C:mitochondrion"/>
    <property type="evidence" value="ECO:0007669"/>
    <property type="project" value="UniProtKB-SubCell"/>
</dbReference>
<evidence type="ECO:0000313" key="18">
    <source>
        <dbReference type="Proteomes" id="UP001280581"/>
    </source>
</evidence>
<evidence type="ECO:0000256" key="14">
    <source>
        <dbReference type="SAM" id="MobiDB-lite"/>
    </source>
</evidence>
<keyword evidence="9" id="KW-0106">Calcium</keyword>
<dbReference type="InterPro" id="IPR031656">
    <property type="entry name" value="DAO_C"/>
</dbReference>
<dbReference type="InterPro" id="IPR042267">
    <property type="entry name" value="VTC_sf"/>
</dbReference>
<organism evidence="17 18">
    <name type="scientific">Pseudopithomyces chartarum</name>
    <dbReference type="NCBI Taxonomy" id="1892770"/>
    <lineage>
        <taxon>Eukaryota</taxon>
        <taxon>Fungi</taxon>
        <taxon>Dikarya</taxon>
        <taxon>Ascomycota</taxon>
        <taxon>Pezizomycotina</taxon>
        <taxon>Dothideomycetes</taxon>
        <taxon>Pleosporomycetidae</taxon>
        <taxon>Pleosporales</taxon>
        <taxon>Massarineae</taxon>
        <taxon>Didymosphaeriaceae</taxon>
        <taxon>Pseudopithomyces</taxon>
    </lineage>
</organism>
<keyword evidence="18" id="KW-1185">Reference proteome</keyword>
<evidence type="ECO:0000256" key="11">
    <source>
        <dbReference type="ARBA" id="ARBA00023002"/>
    </source>
</evidence>
<dbReference type="InterPro" id="IPR038299">
    <property type="entry name" value="DAO_C_sf"/>
</dbReference>
<evidence type="ECO:0000256" key="15">
    <source>
        <dbReference type="SAM" id="Phobius"/>
    </source>
</evidence>
<evidence type="ECO:0000256" key="3">
    <source>
        <dbReference type="ARBA" id="ARBA00007330"/>
    </source>
</evidence>
<evidence type="ECO:0000256" key="8">
    <source>
        <dbReference type="ARBA" id="ARBA00022827"/>
    </source>
</evidence>